<dbReference type="Proteomes" id="UP001370490">
    <property type="component" value="Unassembled WGS sequence"/>
</dbReference>
<sequence length="483" mass="52708">MQSYIVYLGEHSHGPEVTSADLDQVTLSHYQFLGSFLLNSNERPEDVIFYSYTRSINGFAAILDEEQAAEIAKHPKVLSVIPNLGRKLHTTHSWELMGLERVGNVPSQSLWKKANFGEDIIIGNLDTGVFPESKSFADEGMGPVPSKWKGICQNGIKESEIHCNRAYSLRFRKLVGGSSLSDKGLPRQKFYHLISAADAKAGNVSSEDALLCKAGTLNPKLVKGKILVCQRGGIARVQKGQQAALAGAVGMILVNDEASGNEVASDPHILPASHISYADGLELFSYLKSMKYHPHLFNCFNFCHMKARTRDNTDLPMNTAAQVKATPFSYGGGHVRPNRAVDPGLVYDLLPNDYIKFLCGLGYSQTQIDLFAKGAPCPKSFDITDLNYPSITVPSLSGTVTVTRTLKNVGSPGTYHGRVKTPPGISVELQPKSLKFEKIGEEKSFKLVLKAKGSNVGKDYVFGHLLWSDGAHNVRSPIVVKSS</sequence>
<evidence type="ECO:0000313" key="10">
    <source>
        <dbReference type="EMBL" id="KAK6947140.1"/>
    </source>
</evidence>
<dbReference type="SUPFAM" id="SSF52025">
    <property type="entry name" value="PA domain"/>
    <property type="match status" value="1"/>
</dbReference>
<dbReference type="Pfam" id="PF02225">
    <property type="entry name" value="PA"/>
    <property type="match status" value="1"/>
</dbReference>
<evidence type="ECO:0000259" key="8">
    <source>
        <dbReference type="Pfam" id="PF05922"/>
    </source>
</evidence>
<comment type="caution">
    <text evidence="10">The sequence shown here is derived from an EMBL/GenBank/DDBJ whole genome shotgun (WGS) entry which is preliminary data.</text>
</comment>
<gene>
    <name evidence="10" type="ORF">RJ641_000613</name>
</gene>
<evidence type="ECO:0000256" key="4">
    <source>
        <dbReference type="ARBA" id="ARBA00022801"/>
    </source>
</evidence>
<comment type="similarity">
    <text evidence="1">Belongs to the peptidase S8 family.</text>
</comment>
<dbReference type="InterPro" id="IPR046450">
    <property type="entry name" value="PA_dom_sf"/>
</dbReference>
<dbReference type="InterPro" id="IPR003137">
    <property type="entry name" value="PA_domain"/>
</dbReference>
<keyword evidence="5" id="KW-0720">Serine protease</keyword>
<dbReference type="InterPro" id="IPR037045">
    <property type="entry name" value="S8pro/Inhibitor_I9_sf"/>
</dbReference>
<evidence type="ECO:0000259" key="7">
    <source>
        <dbReference type="Pfam" id="PF02225"/>
    </source>
</evidence>
<dbReference type="Gene3D" id="2.60.40.2310">
    <property type="match status" value="1"/>
</dbReference>
<dbReference type="CDD" id="cd02120">
    <property type="entry name" value="PA_subtilisin_like"/>
    <property type="match status" value="1"/>
</dbReference>
<keyword evidence="3" id="KW-0732">Signal</keyword>
<proteinExistence type="inferred from homology"/>
<evidence type="ECO:0000259" key="9">
    <source>
        <dbReference type="Pfam" id="PF17766"/>
    </source>
</evidence>
<dbReference type="FunFam" id="2.60.40.2310:FF:000001">
    <property type="entry name" value="Subtilisin-like protease SBT1.5"/>
    <property type="match status" value="1"/>
</dbReference>
<evidence type="ECO:0000313" key="11">
    <source>
        <dbReference type="Proteomes" id="UP001370490"/>
    </source>
</evidence>
<dbReference type="GO" id="GO:0004252">
    <property type="term" value="F:serine-type endopeptidase activity"/>
    <property type="evidence" value="ECO:0007669"/>
    <property type="project" value="InterPro"/>
</dbReference>
<dbReference type="Gene3D" id="3.50.30.30">
    <property type="match status" value="1"/>
</dbReference>
<name>A0AAN8W8G5_9MAGN</name>
<feature type="domain" description="Inhibitor I9" evidence="8">
    <location>
        <begin position="3"/>
        <end position="89"/>
    </location>
</feature>
<dbReference type="InterPro" id="IPR010259">
    <property type="entry name" value="S8pro/Inhibitor_I9"/>
</dbReference>
<dbReference type="InterPro" id="IPR041469">
    <property type="entry name" value="Subtilisin-like_FN3"/>
</dbReference>
<evidence type="ECO:0000256" key="1">
    <source>
        <dbReference type="ARBA" id="ARBA00011073"/>
    </source>
</evidence>
<dbReference type="EMBL" id="JBAMMX010000001">
    <property type="protein sequence ID" value="KAK6947140.1"/>
    <property type="molecule type" value="Genomic_DNA"/>
</dbReference>
<dbReference type="InterPro" id="IPR036852">
    <property type="entry name" value="Peptidase_S8/S53_dom_sf"/>
</dbReference>
<dbReference type="Gene3D" id="3.30.70.80">
    <property type="entry name" value="Peptidase S8 propeptide/proteinase inhibitor I9"/>
    <property type="match status" value="1"/>
</dbReference>
<evidence type="ECO:0000256" key="6">
    <source>
        <dbReference type="ARBA" id="ARBA00023180"/>
    </source>
</evidence>
<organism evidence="10 11">
    <name type="scientific">Dillenia turbinata</name>
    <dbReference type="NCBI Taxonomy" id="194707"/>
    <lineage>
        <taxon>Eukaryota</taxon>
        <taxon>Viridiplantae</taxon>
        <taxon>Streptophyta</taxon>
        <taxon>Embryophyta</taxon>
        <taxon>Tracheophyta</taxon>
        <taxon>Spermatophyta</taxon>
        <taxon>Magnoliopsida</taxon>
        <taxon>eudicotyledons</taxon>
        <taxon>Gunneridae</taxon>
        <taxon>Pentapetalae</taxon>
        <taxon>Dilleniales</taxon>
        <taxon>Dilleniaceae</taxon>
        <taxon>Dillenia</taxon>
    </lineage>
</organism>
<keyword evidence="6" id="KW-0325">Glycoprotein</keyword>
<dbReference type="AlphaFoldDB" id="A0AAN8W8G5"/>
<dbReference type="GO" id="GO:0006508">
    <property type="term" value="P:proteolysis"/>
    <property type="evidence" value="ECO:0007669"/>
    <property type="project" value="UniProtKB-KW"/>
</dbReference>
<dbReference type="FunFam" id="3.30.70.80:FF:000002">
    <property type="entry name" value="Subtilisin-like protease SBT5.3"/>
    <property type="match status" value="1"/>
</dbReference>
<dbReference type="InterPro" id="IPR045051">
    <property type="entry name" value="SBT"/>
</dbReference>
<dbReference type="FunFam" id="3.50.30.30:FF:000005">
    <property type="entry name" value="subtilisin-like protease SBT1.5"/>
    <property type="match status" value="1"/>
</dbReference>
<keyword evidence="4" id="KW-0378">Hydrolase</keyword>
<feature type="domain" description="Subtilisin-like protease fibronectin type-III" evidence="9">
    <location>
        <begin position="385"/>
        <end position="480"/>
    </location>
</feature>
<dbReference type="Pfam" id="PF17766">
    <property type="entry name" value="fn3_6"/>
    <property type="match status" value="1"/>
</dbReference>
<protein>
    <submittedName>
        <fullName evidence="10">PA domain</fullName>
    </submittedName>
</protein>
<feature type="domain" description="PA" evidence="7">
    <location>
        <begin position="208"/>
        <end position="283"/>
    </location>
</feature>
<dbReference type="SUPFAM" id="SSF52743">
    <property type="entry name" value="Subtilisin-like"/>
    <property type="match status" value="1"/>
</dbReference>
<keyword evidence="11" id="KW-1185">Reference proteome</keyword>
<dbReference type="Pfam" id="PF05922">
    <property type="entry name" value="Inhibitor_I9"/>
    <property type="match status" value="1"/>
</dbReference>
<evidence type="ECO:0000256" key="5">
    <source>
        <dbReference type="ARBA" id="ARBA00022825"/>
    </source>
</evidence>
<keyword evidence="2" id="KW-0645">Protease</keyword>
<evidence type="ECO:0000256" key="2">
    <source>
        <dbReference type="ARBA" id="ARBA00022670"/>
    </source>
</evidence>
<dbReference type="PANTHER" id="PTHR10795">
    <property type="entry name" value="PROPROTEIN CONVERTASE SUBTILISIN/KEXIN"/>
    <property type="match status" value="1"/>
</dbReference>
<evidence type="ECO:0000256" key="3">
    <source>
        <dbReference type="ARBA" id="ARBA00022729"/>
    </source>
</evidence>
<accession>A0AAN8W8G5</accession>
<reference evidence="10 11" key="1">
    <citation type="submission" date="2023-12" db="EMBL/GenBank/DDBJ databases">
        <title>A high-quality genome assembly for Dillenia turbinata (Dilleniales).</title>
        <authorList>
            <person name="Chanderbali A."/>
        </authorList>
    </citation>
    <scope>NUCLEOTIDE SEQUENCE [LARGE SCALE GENOMIC DNA]</scope>
    <source>
        <strain evidence="10">LSX21</strain>
        <tissue evidence="10">Leaf</tissue>
    </source>
</reference>